<keyword evidence="3" id="KW-1185">Reference proteome</keyword>
<feature type="transmembrane region" description="Helical" evidence="1">
    <location>
        <begin position="153"/>
        <end position="170"/>
    </location>
</feature>
<dbReference type="OrthoDB" id="121746at2157"/>
<evidence type="ECO:0000256" key="1">
    <source>
        <dbReference type="SAM" id="Phobius"/>
    </source>
</evidence>
<protein>
    <submittedName>
        <fullName evidence="2">Uncharacterized protein</fullName>
    </submittedName>
</protein>
<dbReference type="Proteomes" id="UP000029859">
    <property type="component" value="Unassembled WGS sequence"/>
</dbReference>
<dbReference type="AlphaFoldDB" id="A0A099T3J6"/>
<name>A0A099T3J6_METMT</name>
<feature type="transmembrane region" description="Helical" evidence="1">
    <location>
        <begin position="20"/>
        <end position="40"/>
    </location>
</feature>
<sequence>MDIDSFIKKQESAANKYKRVYKILDFSIITLILFTLLKILKFDQVLFKFRTFELYADSTYGPSDAISTGFLFLALISIFISVLLTFAIHYRDRKIQIVSLIEEKFPSLNERLRTANDNKNIHNIIVDELMGNVLEIASKVNSSELLEKKRFKASMALLVVSLAIFSFVMVTDYQSDVDPDDLADIIQDFPGMPGNENATSPDETFPLDGDGDGNGGEEDLIGEPAVIVVEGEEVDLSLPPGAGTGFIGGEESEELPPDFVSSSAYEVGLISSPAYYEQLPEGYESIIKEYFEEMAKN</sequence>
<gene>
    <name evidence="2" type="ORF">LI82_01200</name>
</gene>
<keyword evidence="1" id="KW-0472">Membrane</keyword>
<comment type="caution">
    <text evidence="2">The sequence shown here is derived from an EMBL/GenBank/DDBJ whole genome shotgun (WGS) entry which is preliminary data.</text>
</comment>
<dbReference type="EMBL" id="JRHO01000004">
    <property type="protein sequence ID" value="KGK99617.1"/>
    <property type="molecule type" value="Genomic_DNA"/>
</dbReference>
<evidence type="ECO:0000313" key="3">
    <source>
        <dbReference type="Proteomes" id="UP000029859"/>
    </source>
</evidence>
<proteinExistence type="predicted"/>
<feature type="transmembrane region" description="Helical" evidence="1">
    <location>
        <begin position="70"/>
        <end position="90"/>
    </location>
</feature>
<keyword evidence="1" id="KW-0812">Transmembrane</keyword>
<dbReference type="RefSeq" id="WP_048193139.1">
    <property type="nucleotide sequence ID" value="NZ_CAAGSM010000003.1"/>
</dbReference>
<reference evidence="2 3" key="1">
    <citation type="submission" date="2014-09" db="EMBL/GenBank/DDBJ databases">
        <title>Draft genome sequence of an obligately methylotrophic methanogen, Methanococcoides methylutens, isolated from marine sediment.</title>
        <authorList>
            <person name="Guan Y."/>
            <person name="Ngugi D.K."/>
            <person name="Blom J."/>
            <person name="Ali S."/>
            <person name="Ferry J.G."/>
            <person name="Stingl U."/>
        </authorList>
    </citation>
    <scope>NUCLEOTIDE SEQUENCE [LARGE SCALE GENOMIC DNA]</scope>
    <source>
        <strain evidence="2 3">DSM 2657</strain>
    </source>
</reference>
<evidence type="ECO:0000313" key="2">
    <source>
        <dbReference type="EMBL" id="KGK99617.1"/>
    </source>
</evidence>
<dbReference type="Pfam" id="PF24334">
    <property type="entry name" value="DUF7502"/>
    <property type="match status" value="1"/>
</dbReference>
<dbReference type="InterPro" id="IPR055925">
    <property type="entry name" value="DUF7502"/>
</dbReference>
<accession>A0A099T3J6</accession>
<keyword evidence="1" id="KW-1133">Transmembrane helix</keyword>
<organism evidence="2 3">
    <name type="scientific">Methanococcoides methylutens</name>
    <dbReference type="NCBI Taxonomy" id="2226"/>
    <lineage>
        <taxon>Archaea</taxon>
        <taxon>Methanobacteriati</taxon>
        <taxon>Methanobacteriota</taxon>
        <taxon>Stenosarchaea group</taxon>
        <taxon>Methanomicrobia</taxon>
        <taxon>Methanosarcinales</taxon>
        <taxon>Methanosarcinaceae</taxon>
        <taxon>Methanococcoides</taxon>
    </lineage>
</organism>